<sequence>MLLLLLLVTGVAASDRTWTTDEGVTIEIIKKIPESKCKIRSEVGDTLEQFYKLTNSEGRVVGSNFGQKPFTFVLGRGEVIRGMDIAMEGMCVGEQRKVTIPPEEGFGEDAKNMDGVNEEETLHYFVELKSLFRPNPGEKWVTDEGVHITVTHEIPEEECIKAEKGDTLHQQYTLHLEDGTFIDSSWSRNKPFIFKLRSGQVIAGMDIAMDGMCEGERRKVVIPSELGYGEKGRPPRIPGNSPLHFEIVLEKEPKMAERDDKENSSEGLLVDFDEDIMDATENDSNFNEALVLSADKECDSRGSTKIESNCISLQQRLRFWNAYWAYAMTCGGQPMINVILYAIHCLFVISWSKYVHKRTLSINTTSLITHCNKNLEFNRVHVCGCSKLKWPDID</sequence>
<dbReference type="Pfam" id="PF00254">
    <property type="entry name" value="FKBP_C"/>
    <property type="match status" value="2"/>
</dbReference>
<keyword evidence="1" id="KW-0677">Repeat</keyword>
<dbReference type="InterPro" id="IPR046357">
    <property type="entry name" value="PPIase_dom_sf"/>
</dbReference>
<dbReference type="Gene3D" id="3.10.50.40">
    <property type="match status" value="2"/>
</dbReference>
<dbReference type="PROSITE" id="PS50059">
    <property type="entry name" value="FKBP_PPIASE"/>
    <property type="match status" value="2"/>
</dbReference>
<dbReference type="SUPFAM" id="SSF54534">
    <property type="entry name" value="FKBP-like"/>
    <property type="match status" value="2"/>
</dbReference>
<dbReference type="Proteomes" id="UP001303046">
    <property type="component" value="Unassembled WGS sequence"/>
</dbReference>
<protein>
    <recommendedName>
        <fullName evidence="2">peptidylprolyl isomerase</fullName>
        <ecNumber evidence="2">5.2.1.8</ecNumber>
    </recommendedName>
</protein>
<dbReference type="InterPro" id="IPR051989">
    <property type="entry name" value="FKBP-like_isomerase"/>
</dbReference>
<dbReference type="EMBL" id="JAVFWL010000005">
    <property type="protein sequence ID" value="KAK6756844.1"/>
    <property type="molecule type" value="Genomic_DNA"/>
</dbReference>
<feature type="domain" description="PPIase FKBP-type" evidence="3">
    <location>
        <begin position="44"/>
        <end position="132"/>
    </location>
</feature>
<comment type="catalytic activity">
    <reaction evidence="2">
        <text>[protein]-peptidylproline (omega=180) = [protein]-peptidylproline (omega=0)</text>
        <dbReference type="Rhea" id="RHEA:16237"/>
        <dbReference type="Rhea" id="RHEA-COMP:10747"/>
        <dbReference type="Rhea" id="RHEA-COMP:10748"/>
        <dbReference type="ChEBI" id="CHEBI:83833"/>
        <dbReference type="ChEBI" id="CHEBI:83834"/>
        <dbReference type="EC" id="5.2.1.8"/>
    </reaction>
</comment>
<keyword evidence="5" id="KW-1185">Reference proteome</keyword>
<feature type="domain" description="PPIase FKBP-type" evidence="3">
    <location>
        <begin position="165"/>
        <end position="253"/>
    </location>
</feature>
<keyword evidence="2" id="KW-0697">Rotamase</keyword>
<evidence type="ECO:0000259" key="3">
    <source>
        <dbReference type="PROSITE" id="PS50059"/>
    </source>
</evidence>
<dbReference type="InterPro" id="IPR001179">
    <property type="entry name" value="PPIase_FKBP_dom"/>
</dbReference>
<evidence type="ECO:0000313" key="5">
    <source>
        <dbReference type="Proteomes" id="UP001303046"/>
    </source>
</evidence>
<gene>
    <name evidence="4" type="primary">Necator_chrV.g19749</name>
    <name evidence="4" type="ORF">RB195_014957</name>
</gene>
<dbReference type="PANTHER" id="PTHR46046">
    <property type="entry name" value="PEPTIDYLPROLYL ISOMERASE"/>
    <property type="match status" value="1"/>
</dbReference>
<evidence type="ECO:0000256" key="2">
    <source>
        <dbReference type="PROSITE-ProRule" id="PRU00277"/>
    </source>
</evidence>
<dbReference type="EC" id="5.2.1.8" evidence="2"/>
<comment type="caution">
    <text evidence="4">The sequence shown here is derived from an EMBL/GenBank/DDBJ whole genome shotgun (WGS) entry which is preliminary data.</text>
</comment>
<accession>A0ABR1E2B9</accession>
<evidence type="ECO:0000256" key="1">
    <source>
        <dbReference type="ARBA" id="ARBA00022737"/>
    </source>
</evidence>
<evidence type="ECO:0000313" key="4">
    <source>
        <dbReference type="EMBL" id="KAK6756844.1"/>
    </source>
</evidence>
<proteinExistence type="predicted"/>
<name>A0ABR1E2B9_NECAM</name>
<keyword evidence="2" id="KW-0413">Isomerase</keyword>
<organism evidence="4 5">
    <name type="scientific">Necator americanus</name>
    <name type="common">Human hookworm</name>
    <dbReference type="NCBI Taxonomy" id="51031"/>
    <lineage>
        <taxon>Eukaryota</taxon>
        <taxon>Metazoa</taxon>
        <taxon>Ecdysozoa</taxon>
        <taxon>Nematoda</taxon>
        <taxon>Chromadorea</taxon>
        <taxon>Rhabditida</taxon>
        <taxon>Rhabditina</taxon>
        <taxon>Rhabditomorpha</taxon>
        <taxon>Strongyloidea</taxon>
        <taxon>Ancylostomatidae</taxon>
        <taxon>Bunostominae</taxon>
        <taxon>Necator</taxon>
    </lineage>
</organism>
<reference evidence="4 5" key="1">
    <citation type="submission" date="2023-08" db="EMBL/GenBank/DDBJ databases">
        <title>A Necator americanus chromosomal reference genome.</title>
        <authorList>
            <person name="Ilik V."/>
            <person name="Petrzelkova K.J."/>
            <person name="Pardy F."/>
            <person name="Fuh T."/>
            <person name="Niatou-Singa F.S."/>
            <person name="Gouil Q."/>
            <person name="Baker L."/>
            <person name="Ritchie M.E."/>
            <person name="Jex A.R."/>
            <person name="Gazzola D."/>
            <person name="Li H."/>
            <person name="Toshio Fujiwara R."/>
            <person name="Zhan B."/>
            <person name="Aroian R.V."/>
            <person name="Pafco B."/>
            <person name="Schwarz E.M."/>
        </authorList>
    </citation>
    <scope>NUCLEOTIDE SEQUENCE [LARGE SCALE GENOMIC DNA]</scope>
    <source>
        <strain evidence="4 5">Aroian</strain>
        <tissue evidence="4">Whole animal</tissue>
    </source>
</reference>
<dbReference type="PANTHER" id="PTHR46046:SF5">
    <property type="entry name" value="PEPTIDYLPROLYL ISOMERASE"/>
    <property type="match status" value="1"/>
</dbReference>